<comment type="caution">
    <text evidence="5">The sequence shown here is derived from an EMBL/GenBank/DDBJ whole genome shotgun (WGS) entry which is preliminary data.</text>
</comment>
<dbReference type="PROSITE" id="PS50002">
    <property type="entry name" value="SH3"/>
    <property type="match status" value="1"/>
</dbReference>
<keyword evidence="1 2" id="KW-0728">SH3 domain</keyword>
<keyword evidence="6" id="KW-1185">Reference proteome</keyword>
<dbReference type="AlphaFoldDB" id="A0AA35SQD0"/>
<organism evidence="5 6">
    <name type="scientific">Geodia barretti</name>
    <name type="common">Barrett's horny sponge</name>
    <dbReference type="NCBI Taxonomy" id="519541"/>
    <lineage>
        <taxon>Eukaryota</taxon>
        <taxon>Metazoa</taxon>
        <taxon>Porifera</taxon>
        <taxon>Demospongiae</taxon>
        <taxon>Heteroscleromorpha</taxon>
        <taxon>Tetractinellida</taxon>
        <taxon>Astrophorina</taxon>
        <taxon>Geodiidae</taxon>
        <taxon>Geodia</taxon>
    </lineage>
</organism>
<accession>A0AA35SQD0</accession>
<proteinExistence type="predicted"/>
<evidence type="ECO:0000256" key="1">
    <source>
        <dbReference type="ARBA" id="ARBA00022443"/>
    </source>
</evidence>
<dbReference type="InterPro" id="IPR001452">
    <property type="entry name" value="SH3_domain"/>
</dbReference>
<dbReference type="SUPFAM" id="SSF50044">
    <property type="entry name" value="SH3-domain"/>
    <property type="match status" value="1"/>
</dbReference>
<protein>
    <recommendedName>
        <fullName evidence="4">SH3 domain-containing protein</fullName>
    </recommendedName>
</protein>
<evidence type="ECO:0000256" key="3">
    <source>
        <dbReference type="SAM" id="MobiDB-lite"/>
    </source>
</evidence>
<dbReference type="Gene3D" id="2.30.30.40">
    <property type="entry name" value="SH3 Domains"/>
    <property type="match status" value="1"/>
</dbReference>
<dbReference type="Proteomes" id="UP001174909">
    <property type="component" value="Unassembled WGS sequence"/>
</dbReference>
<feature type="domain" description="SH3" evidence="4">
    <location>
        <begin position="37"/>
        <end position="97"/>
    </location>
</feature>
<dbReference type="EMBL" id="CASHTH010002724">
    <property type="protein sequence ID" value="CAI8034325.1"/>
    <property type="molecule type" value="Genomic_DNA"/>
</dbReference>
<evidence type="ECO:0000259" key="4">
    <source>
        <dbReference type="PROSITE" id="PS50002"/>
    </source>
</evidence>
<feature type="compositionally biased region" description="Polar residues" evidence="3">
    <location>
        <begin position="1"/>
        <end position="10"/>
    </location>
</feature>
<sequence>MAASEQQQTWKLHGPVSDPDAFASSPTENPLDWTCEELKGRATALFFSLSDGEILVREGDVVVIIEQTLAGDYFVIHNKRTGQSGKVPVDYIEISQSLGHQTRSHQAVIGPAVTKMMMKEMKLLCVPSTHSALPGSWEWRTMADSLPDNTSPMGTGYTPKRSHHQ</sequence>
<evidence type="ECO:0000313" key="6">
    <source>
        <dbReference type="Proteomes" id="UP001174909"/>
    </source>
</evidence>
<dbReference type="InterPro" id="IPR036028">
    <property type="entry name" value="SH3-like_dom_sf"/>
</dbReference>
<evidence type="ECO:0000256" key="2">
    <source>
        <dbReference type="PROSITE-ProRule" id="PRU00192"/>
    </source>
</evidence>
<evidence type="ECO:0000313" key="5">
    <source>
        <dbReference type="EMBL" id="CAI8034325.1"/>
    </source>
</evidence>
<feature type="region of interest" description="Disordered" evidence="3">
    <location>
        <begin position="1"/>
        <end position="28"/>
    </location>
</feature>
<reference evidence="5" key="1">
    <citation type="submission" date="2023-03" db="EMBL/GenBank/DDBJ databases">
        <authorList>
            <person name="Steffen K."/>
            <person name="Cardenas P."/>
        </authorList>
    </citation>
    <scope>NUCLEOTIDE SEQUENCE</scope>
</reference>
<feature type="region of interest" description="Disordered" evidence="3">
    <location>
        <begin position="144"/>
        <end position="165"/>
    </location>
</feature>
<name>A0AA35SQD0_GEOBA</name>
<gene>
    <name evidence="5" type="ORF">GBAR_LOCUS19337</name>
</gene>